<evidence type="ECO:0000313" key="1">
    <source>
        <dbReference type="EMBL" id="ATL72549.1"/>
    </source>
</evidence>
<reference evidence="1 2" key="1">
    <citation type="submission" date="2017-10" db="EMBL/GenBank/DDBJ databases">
        <title>Comparative genomics between pathogenic Norcardia.</title>
        <authorList>
            <person name="Zeng L."/>
        </authorList>
    </citation>
    <scope>NUCLEOTIDE SEQUENCE [LARGE SCALE GENOMIC DNA]</scope>
    <source>
        <strain evidence="1 2">NC_YFY_NT001</strain>
        <plasmid evidence="2">Plasmid p_nc_yfy_nt001</plasmid>
    </source>
</reference>
<accession>A0A291RZ10</accession>
<organism evidence="1 2">
    <name type="scientific">Nocardia terpenica</name>
    <dbReference type="NCBI Taxonomy" id="455432"/>
    <lineage>
        <taxon>Bacteria</taxon>
        <taxon>Bacillati</taxon>
        <taxon>Actinomycetota</taxon>
        <taxon>Actinomycetes</taxon>
        <taxon>Mycobacteriales</taxon>
        <taxon>Nocardiaceae</taxon>
        <taxon>Nocardia</taxon>
    </lineage>
</organism>
<dbReference type="AlphaFoldDB" id="A0A291RZ10"/>
<protein>
    <submittedName>
        <fullName evidence="1">Uncharacterized protein</fullName>
    </submittedName>
</protein>
<keyword evidence="1" id="KW-0614">Plasmid</keyword>
<gene>
    <name evidence="1" type="ORF">CRH09_39650</name>
</gene>
<dbReference type="EMBL" id="CP023779">
    <property type="protein sequence ID" value="ATL72549.1"/>
    <property type="molecule type" value="Genomic_DNA"/>
</dbReference>
<name>A0A291RZ10_9NOCA</name>
<sequence length="187" mass="20768">MPRNAPQRLEVGDVAEIGRFEAKVVRGPGPDDCWIWTGAIGDDGYGRFAIRRDVRGRFPRRPEDGREVMVRPPRYAVALYVGTVPAGLYALHDRCDNPICVRAAEVDGRRPHVVLGTQQENLTTMGARGRSYGGRPIWQHDGLTRAQRVARSRALRLAVRGGWDAEAVRRAMLIGSQPALFDPVEDS</sequence>
<dbReference type="KEGG" id="ntp:CRH09_39650"/>
<geneLocation type="plasmid" evidence="2">
    <name>p_nc_yfy_nt001</name>
</geneLocation>
<evidence type="ECO:0000313" key="2">
    <source>
        <dbReference type="Proteomes" id="UP000221961"/>
    </source>
</evidence>
<proteinExistence type="predicted"/>
<dbReference type="Proteomes" id="UP000221961">
    <property type="component" value="Plasmid p_NC_YFY_NT001"/>
</dbReference>